<dbReference type="EMBL" id="WOGU01000003">
    <property type="protein sequence ID" value="MUN62592.1"/>
    <property type="molecule type" value="Genomic_DNA"/>
</dbReference>
<organism evidence="13 14">
    <name type="scientific">Kocuria sediminis</name>
    <dbReference type="NCBI Taxonomy" id="1038857"/>
    <lineage>
        <taxon>Bacteria</taxon>
        <taxon>Bacillati</taxon>
        <taxon>Actinomycetota</taxon>
        <taxon>Actinomycetes</taxon>
        <taxon>Micrococcales</taxon>
        <taxon>Micrococcaceae</taxon>
        <taxon>Kocuria</taxon>
    </lineage>
</organism>
<evidence type="ECO:0000313" key="14">
    <source>
        <dbReference type="Proteomes" id="UP000436989"/>
    </source>
</evidence>
<comment type="similarity">
    <text evidence="2 10">Belongs to the RNase H family.</text>
</comment>
<keyword evidence="10" id="KW-0963">Cytoplasm</keyword>
<dbReference type="InterPro" id="IPR022892">
    <property type="entry name" value="RNaseHI"/>
</dbReference>
<keyword evidence="7 10" id="KW-0255">Endonuclease</keyword>
<evidence type="ECO:0000256" key="5">
    <source>
        <dbReference type="ARBA" id="ARBA00022722"/>
    </source>
</evidence>
<dbReference type="PROSITE" id="PS50879">
    <property type="entry name" value="RNASE_H_1"/>
    <property type="match status" value="1"/>
</dbReference>
<evidence type="ECO:0000259" key="12">
    <source>
        <dbReference type="PROSITE" id="PS50879"/>
    </source>
</evidence>
<dbReference type="GO" id="GO:0004523">
    <property type="term" value="F:RNA-DNA hybrid ribonuclease activity"/>
    <property type="evidence" value="ECO:0007669"/>
    <property type="project" value="UniProtKB-UniRule"/>
</dbReference>
<evidence type="ECO:0000256" key="10">
    <source>
        <dbReference type="HAMAP-Rule" id="MF_00042"/>
    </source>
</evidence>
<dbReference type="InterPro" id="IPR032710">
    <property type="entry name" value="NTF2-like_dom_sf"/>
</dbReference>
<feature type="binding site" evidence="10">
    <location>
        <position position="131"/>
    </location>
    <ligand>
        <name>Mg(2+)</name>
        <dbReference type="ChEBI" id="CHEBI:18420"/>
        <label>2</label>
    </ligand>
</feature>
<comment type="function">
    <text evidence="10">Endonuclease that specifically degrades the RNA of RNA-DNA hybrids.</text>
</comment>
<feature type="region of interest" description="Disordered" evidence="11">
    <location>
        <begin position="143"/>
        <end position="204"/>
    </location>
</feature>
<dbReference type="GO" id="GO:0000287">
    <property type="term" value="F:magnesium ion binding"/>
    <property type="evidence" value="ECO:0007669"/>
    <property type="project" value="UniProtKB-UniRule"/>
</dbReference>
<dbReference type="RefSeq" id="WP_156267917.1">
    <property type="nucleotide sequence ID" value="NZ_WOGU01000003.1"/>
</dbReference>
<feature type="binding site" evidence="10">
    <location>
        <position position="8"/>
    </location>
    <ligand>
        <name>Mg(2+)</name>
        <dbReference type="ChEBI" id="CHEBI:18420"/>
        <label>2</label>
    </ligand>
</feature>
<evidence type="ECO:0000256" key="11">
    <source>
        <dbReference type="SAM" id="MobiDB-lite"/>
    </source>
</evidence>
<protein>
    <recommendedName>
        <fullName evidence="4 10">Ribonuclease H</fullName>
        <shortName evidence="10">RNase H</shortName>
        <ecNumber evidence="4 10">3.1.26.4</ecNumber>
    </recommendedName>
</protein>
<dbReference type="GO" id="GO:0043137">
    <property type="term" value="P:DNA replication, removal of RNA primer"/>
    <property type="evidence" value="ECO:0007669"/>
    <property type="project" value="TreeGrafter"/>
</dbReference>
<dbReference type="Proteomes" id="UP000436989">
    <property type="component" value="Unassembled WGS sequence"/>
</dbReference>
<dbReference type="CDD" id="cd09278">
    <property type="entry name" value="RNase_HI_prokaryote_like"/>
    <property type="match status" value="1"/>
</dbReference>
<feature type="compositionally biased region" description="Low complexity" evidence="11">
    <location>
        <begin position="186"/>
        <end position="199"/>
    </location>
</feature>
<dbReference type="InterPro" id="IPR036397">
    <property type="entry name" value="RNaseH_sf"/>
</dbReference>
<keyword evidence="14" id="KW-1185">Reference proteome</keyword>
<evidence type="ECO:0000256" key="1">
    <source>
        <dbReference type="ARBA" id="ARBA00000077"/>
    </source>
</evidence>
<evidence type="ECO:0000256" key="7">
    <source>
        <dbReference type="ARBA" id="ARBA00022759"/>
    </source>
</evidence>
<dbReference type="Gene3D" id="3.10.450.50">
    <property type="match status" value="1"/>
</dbReference>
<keyword evidence="8 10" id="KW-0378">Hydrolase</keyword>
<dbReference type="Pfam" id="PF14534">
    <property type="entry name" value="DUF4440"/>
    <property type="match status" value="1"/>
</dbReference>
<dbReference type="AlphaFoldDB" id="A0A6N8GK19"/>
<evidence type="ECO:0000256" key="3">
    <source>
        <dbReference type="ARBA" id="ARBA00011245"/>
    </source>
</evidence>
<dbReference type="InterPro" id="IPR050092">
    <property type="entry name" value="RNase_H"/>
</dbReference>
<evidence type="ECO:0000256" key="6">
    <source>
        <dbReference type="ARBA" id="ARBA00022723"/>
    </source>
</evidence>
<dbReference type="InterPro" id="IPR012337">
    <property type="entry name" value="RNaseH-like_sf"/>
</dbReference>
<feature type="binding site" evidence="10">
    <location>
        <position position="67"/>
    </location>
    <ligand>
        <name>Mg(2+)</name>
        <dbReference type="ChEBI" id="CHEBI:18420"/>
        <label>1</label>
    </ligand>
</feature>
<dbReference type="GO" id="GO:0003676">
    <property type="term" value="F:nucleic acid binding"/>
    <property type="evidence" value="ECO:0007669"/>
    <property type="project" value="InterPro"/>
</dbReference>
<dbReference type="PANTHER" id="PTHR10642">
    <property type="entry name" value="RIBONUCLEASE H1"/>
    <property type="match status" value="1"/>
</dbReference>
<dbReference type="InterPro" id="IPR002156">
    <property type="entry name" value="RNaseH_domain"/>
</dbReference>
<dbReference type="InterPro" id="IPR027843">
    <property type="entry name" value="DUF4440"/>
</dbReference>
<proteinExistence type="inferred from homology"/>
<reference evidence="13 14" key="1">
    <citation type="submission" date="2019-12" db="EMBL/GenBank/DDBJ databases">
        <authorList>
            <person name="Shi Y."/>
        </authorList>
    </citation>
    <scope>NUCLEOTIDE SEQUENCE [LARGE SCALE GENOMIC DNA]</scope>
    <source>
        <strain evidence="13 14">JCM 17929</strain>
    </source>
</reference>
<dbReference type="Gene3D" id="3.30.420.10">
    <property type="entry name" value="Ribonuclease H-like superfamily/Ribonuclease H"/>
    <property type="match status" value="1"/>
</dbReference>
<keyword evidence="6 10" id="KW-0479">Metal-binding</keyword>
<dbReference type="PANTHER" id="PTHR10642:SF26">
    <property type="entry name" value="RIBONUCLEASE H1"/>
    <property type="match status" value="1"/>
</dbReference>
<evidence type="ECO:0000256" key="2">
    <source>
        <dbReference type="ARBA" id="ARBA00005300"/>
    </source>
</evidence>
<keyword evidence="9 10" id="KW-0460">Magnesium</keyword>
<feature type="binding site" evidence="10">
    <location>
        <position position="43"/>
    </location>
    <ligand>
        <name>Mg(2+)</name>
        <dbReference type="ChEBI" id="CHEBI:18420"/>
        <label>1</label>
    </ligand>
</feature>
<keyword evidence="5 10" id="KW-0540">Nuclease</keyword>
<dbReference type="Pfam" id="PF00075">
    <property type="entry name" value="RNase_H"/>
    <property type="match status" value="1"/>
</dbReference>
<evidence type="ECO:0000256" key="8">
    <source>
        <dbReference type="ARBA" id="ARBA00022801"/>
    </source>
</evidence>
<dbReference type="HAMAP" id="MF_00042">
    <property type="entry name" value="RNase_H"/>
    <property type="match status" value="1"/>
</dbReference>
<comment type="subunit">
    <text evidence="3 10">Monomer.</text>
</comment>
<feature type="compositionally biased region" description="Low complexity" evidence="11">
    <location>
        <begin position="156"/>
        <end position="165"/>
    </location>
</feature>
<dbReference type="EC" id="3.1.26.4" evidence="4 10"/>
<evidence type="ECO:0000256" key="4">
    <source>
        <dbReference type="ARBA" id="ARBA00012180"/>
    </source>
</evidence>
<evidence type="ECO:0000256" key="9">
    <source>
        <dbReference type="ARBA" id="ARBA00022842"/>
    </source>
</evidence>
<comment type="subcellular location">
    <subcellularLocation>
        <location evidence="10">Cytoplasm</location>
    </subcellularLocation>
</comment>
<sequence>MTITAAADGSALGNPGPAGWAWYIDDDTWRAGGWPHGTNNMGELKAVLDLLESTAHRPEEPLRVLCDSQYVINSITKWMPGWKKKGWKKKDGKPVLNVELMRSLDAAMAGRDVRFEWVKGHAGHELNEAADARARAVATAFQTGRPAPEGPGFPGAGSAPAPAVGSVRDRAASPGRTASPDRTGAPDRASAAGRAPAPEALEDRHDPDLLSELLAHEEELARGRSAAETVQALERDLLRPEVRADAGRLGQLLHESFAEIGASGTWCSRAEVLDRLSREPGLGPADVHVLSATELGPAAVHLVYRLVAGDRASLRSSLWVREDSRAELGPWQLRFHQGTEES</sequence>
<dbReference type="SUPFAM" id="SSF54427">
    <property type="entry name" value="NTF2-like"/>
    <property type="match status" value="1"/>
</dbReference>
<evidence type="ECO:0000313" key="13">
    <source>
        <dbReference type="EMBL" id="MUN62592.1"/>
    </source>
</evidence>
<comment type="cofactor">
    <cofactor evidence="10">
        <name>Mg(2+)</name>
        <dbReference type="ChEBI" id="CHEBI:18420"/>
    </cofactor>
    <text evidence="10">Binds 1 Mg(2+) ion per subunit. May bind a second metal ion at a regulatory site, or after substrate binding.</text>
</comment>
<accession>A0A6N8GK19</accession>
<feature type="binding site" evidence="10">
    <location>
        <position position="8"/>
    </location>
    <ligand>
        <name>Mg(2+)</name>
        <dbReference type="ChEBI" id="CHEBI:18420"/>
        <label>1</label>
    </ligand>
</feature>
<dbReference type="SUPFAM" id="SSF53098">
    <property type="entry name" value="Ribonuclease H-like"/>
    <property type="match status" value="1"/>
</dbReference>
<gene>
    <name evidence="10" type="primary">rnhA</name>
    <name evidence="13" type="ORF">GMA12_05475</name>
</gene>
<name>A0A6N8GK19_9MICC</name>
<dbReference type="GO" id="GO:0005737">
    <property type="term" value="C:cytoplasm"/>
    <property type="evidence" value="ECO:0007669"/>
    <property type="project" value="UniProtKB-SubCell"/>
</dbReference>
<comment type="catalytic activity">
    <reaction evidence="1 10">
        <text>Endonucleolytic cleavage to 5'-phosphomonoester.</text>
        <dbReference type="EC" id="3.1.26.4"/>
    </reaction>
</comment>
<feature type="domain" description="RNase H type-1" evidence="12">
    <location>
        <begin position="1"/>
        <end position="139"/>
    </location>
</feature>
<comment type="caution">
    <text evidence="13">The sequence shown here is derived from an EMBL/GenBank/DDBJ whole genome shotgun (WGS) entry which is preliminary data.</text>
</comment>